<proteinExistence type="predicted"/>
<dbReference type="CDD" id="cd00761">
    <property type="entry name" value="Glyco_tranf_GTA_type"/>
    <property type="match status" value="1"/>
</dbReference>
<dbReference type="Gene3D" id="3.90.550.10">
    <property type="entry name" value="Spore Coat Polysaccharide Biosynthesis Protein SpsA, Chain A"/>
    <property type="match status" value="1"/>
</dbReference>
<dbReference type="AlphaFoldDB" id="A0A6C0BGE7"/>
<dbReference type="SUPFAM" id="SSF53448">
    <property type="entry name" value="Nucleotide-diphospho-sugar transferases"/>
    <property type="match status" value="1"/>
</dbReference>
<sequence length="477" mass="55451">MSNITAIVNVFKRPHTLDIQIEAIRAQTIPPECIFIWNNGNKEVDLTKYKDIPDIRVFDNNFNYGVWSRFLIGFLAPTEYVCIFDDDTIPGTRWFENCLSSMAKQTALYGTIGVISKEQDRYITLKRYGWDGPCDRSMPVDIVGHSWFFRKEWLSYFVREEPQVYQKISNGEDIHFSFMLQKYANIPTLVPPHPFNDKSLWGSQTKTAWEWGCDGRSETYTHYPIDKMFSEYITRGFRTLKQRQTITSYDDFAMFKEKIVTRTPFAVIRPSDGEYIVLQNQTLTNCDHWTFKSGGKLSTDLRNAIELAVRTSCYIGIPCECDNPSMAKWYYNTFHMNPVYTTFANIFVNDNWKRYIDMLQNEKISFTYIGPSNHSSPFLIENYINIPEFLVNEWDTKGEEYMNNILSIVTKSTNKIFLFSCGPIAKILIANAWATHPHNIYLDAGSSLDLFLKGKTNRYYTSGDQKCCQFTPSLITL</sequence>
<accession>A0A6C0BGE7</accession>
<feature type="domain" description="Glycosyltransferase 2-like" evidence="1">
    <location>
        <begin position="6"/>
        <end position="139"/>
    </location>
</feature>
<evidence type="ECO:0000259" key="1">
    <source>
        <dbReference type="Pfam" id="PF00535"/>
    </source>
</evidence>
<organism evidence="2">
    <name type="scientific">viral metagenome</name>
    <dbReference type="NCBI Taxonomy" id="1070528"/>
    <lineage>
        <taxon>unclassified sequences</taxon>
        <taxon>metagenomes</taxon>
        <taxon>organismal metagenomes</taxon>
    </lineage>
</organism>
<reference evidence="2" key="1">
    <citation type="journal article" date="2020" name="Nature">
        <title>Giant virus diversity and host interactions through global metagenomics.</title>
        <authorList>
            <person name="Schulz F."/>
            <person name="Roux S."/>
            <person name="Paez-Espino D."/>
            <person name="Jungbluth S."/>
            <person name="Walsh D.A."/>
            <person name="Denef V.J."/>
            <person name="McMahon K.D."/>
            <person name="Konstantinidis K.T."/>
            <person name="Eloe-Fadrosh E.A."/>
            <person name="Kyrpides N.C."/>
            <person name="Woyke T."/>
        </authorList>
    </citation>
    <scope>NUCLEOTIDE SEQUENCE</scope>
    <source>
        <strain evidence="2">GVMAG-M-3300013004-44</strain>
    </source>
</reference>
<dbReference type="Pfam" id="PF00535">
    <property type="entry name" value="Glycos_transf_2"/>
    <property type="match status" value="1"/>
</dbReference>
<name>A0A6C0BGE7_9ZZZZ</name>
<dbReference type="EMBL" id="MN739157">
    <property type="protein sequence ID" value="QHS91236.1"/>
    <property type="molecule type" value="Genomic_DNA"/>
</dbReference>
<dbReference type="InterPro" id="IPR001173">
    <property type="entry name" value="Glyco_trans_2-like"/>
</dbReference>
<protein>
    <recommendedName>
        <fullName evidence="1">Glycosyltransferase 2-like domain-containing protein</fullName>
    </recommendedName>
</protein>
<dbReference type="InterPro" id="IPR029044">
    <property type="entry name" value="Nucleotide-diphossugar_trans"/>
</dbReference>
<evidence type="ECO:0000313" key="2">
    <source>
        <dbReference type="EMBL" id="QHS91236.1"/>
    </source>
</evidence>